<accession>A0A9W7XFW7</accession>
<organism evidence="2 3">
    <name type="scientific">Coemansia asiatica</name>
    <dbReference type="NCBI Taxonomy" id="1052880"/>
    <lineage>
        <taxon>Eukaryota</taxon>
        <taxon>Fungi</taxon>
        <taxon>Fungi incertae sedis</taxon>
        <taxon>Zoopagomycota</taxon>
        <taxon>Kickxellomycotina</taxon>
        <taxon>Kickxellomycetes</taxon>
        <taxon>Kickxellales</taxon>
        <taxon>Kickxellaceae</taxon>
        <taxon>Coemansia</taxon>
    </lineage>
</organism>
<gene>
    <name evidence="2" type="ORF">LPJ64_005736</name>
</gene>
<sequence length="169" mass="18088">MTRRRQEITEKVPTTPRKVVLAHSLADTLNTALVISTSFRFDPELNMLEILDPYNPRNNIQVKGITDYKVSVKLFMLSASADASNRPSALYVRQAMACLHKQLGSVKIDELVVSFSDLSAAQSNGASLQRSSSLGTNGLASIHSNPAAVSSSSDGSAASSINASPTQEH</sequence>
<feature type="region of interest" description="Disordered" evidence="1">
    <location>
        <begin position="145"/>
        <end position="169"/>
    </location>
</feature>
<keyword evidence="3" id="KW-1185">Reference proteome</keyword>
<comment type="caution">
    <text evidence="2">The sequence shown here is derived from an EMBL/GenBank/DDBJ whole genome shotgun (WGS) entry which is preliminary data.</text>
</comment>
<proteinExistence type="predicted"/>
<evidence type="ECO:0000313" key="3">
    <source>
        <dbReference type="Proteomes" id="UP001145021"/>
    </source>
</evidence>
<feature type="non-terminal residue" evidence="2">
    <location>
        <position position="1"/>
    </location>
</feature>
<protein>
    <submittedName>
        <fullName evidence="2">Uncharacterized protein</fullName>
    </submittedName>
</protein>
<evidence type="ECO:0000256" key="1">
    <source>
        <dbReference type="SAM" id="MobiDB-lite"/>
    </source>
</evidence>
<evidence type="ECO:0000313" key="2">
    <source>
        <dbReference type="EMBL" id="KAJ1642416.1"/>
    </source>
</evidence>
<dbReference type="Proteomes" id="UP001145021">
    <property type="component" value="Unassembled WGS sequence"/>
</dbReference>
<reference evidence="2" key="1">
    <citation type="submission" date="2022-07" db="EMBL/GenBank/DDBJ databases">
        <title>Phylogenomic reconstructions and comparative analyses of Kickxellomycotina fungi.</title>
        <authorList>
            <person name="Reynolds N.K."/>
            <person name="Stajich J.E."/>
            <person name="Barry K."/>
            <person name="Grigoriev I.V."/>
            <person name="Crous P."/>
            <person name="Smith M.E."/>
        </authorList>
    </citation>
    <scope>NUCLEOTIDE SEQUENCE</scope>
    <source>
        <strain evidence="2">NBRC 105413</strain>
    </source>
</reference>
<dbReference type="EMBL" id="JANBOH010000405">
    <property type="protein sequence ID" value="KAJ1642416.1"/>
    <property type="molecule type" value="Genomic_DNA"/>
</dbReference>
<dbReference type="AlphaFoldDB" id="A0A9W7XFW7"/>
<name>A0A9W7XFW7_9FUNG</name>